<protein>
    <recommendedName>
        <fullName evidence="4">Fungal N-terminal domain-containing protein</fullName>
    </recommendedName>
</protein>
<dbReference type="EMBL" id="JANBVO010000009">
    <property type="protein sequence ID" value="KAJ9149793.1"/>
    <property type="molecule type" value="Genomic_DNA"/>
</dbReference>
<dbReference type="AlphaFoldDB" id="A0AA38VVS1"/>
<comment type="caution">
    <text evidence="2">The sequence shown here is derived from an EMBL/GenBank/DDBJ whole genome shotgun (WGS) entry which is preliminary data.</text>
</comment>
<proteinExistence type="predicted"/>
<dbReference type="InterPro" id="IPR036770">
    <property type="entry name" value="Ankyrin_rpt-contain_sf"/>
</dbReference>
<evidence type="ECO:0008006" key="4">
    <source>
        <dbReference type="Google" id="ProtNLM"/>
    </source>
</evidence>
<dbReference type="Proteomes" id="UP001174694">
    <property type="component" value="Unassembled WGS sequence"/>
</dbReference>
<sequence length="1071" mass="120156">MDPISITGTAAGLVSLGLQVVDGMTTYLNAVKGRKGDLDAATQQVQNLQNLIKVIERNVQTLKVEHQEPTAAVEGCMRDCTKQLGSFRDLIVKLADVSPPPAASSAPPARLTITEAIKEMKKKAVYPFQRSKIEMLEKRLCNVVSALDSALAILNLSVSSRTGLEVTDVKTITKTLDTRVSGLDTKMDSKFASTETILQKQSQQADYFLPRLDQNLITAVGSFHAFQTEIGGVKTTLSTEISASHNKTCQEISVAKVGLSTEISAGSEKVVQEIVAFRDVFSEFERRQQAEAREAQERLYKMVEDRLGCAADDCDDNVVLGRMIAKPGGLRSLADDVGGRDALFLDQKRRRPRHTQGLPPAQKPAGGCSCWKTRRRNLHRRKWGSVVFRQEEYTEQYHFPACRYYDVRPSDKTRTFGIMYTGLAGLVSRAIGITFSIGRAAGGGGIGPQLRYCRMVDAKSSPVFALADVIKDFFIDRTKEPDAELHVQIFRSFFSRLQNAYQSRKACVTDYSEDGHSILQALTESPLQIISTHLSTFYPSDRSLPQLTEVLYAPGSDETCDTWDEATISKHLWGLYYVANLLSVLPLCEGLREVFCFGPMESAILRRDEEVLEILRKLSGRVWEPSYCTNVFRWTPLHLAAGWPAGLEALLASGGDAVVNQRDAWGETALDIAVKWTEETCPEGRTYNMCHDCDCFSSLRTRLVVLKHLGERVLQLQEEVQQLLPADSGFLRGLPAGQLADAQIPAMLDLLREEGASVPPLLIEQFEKWWPIYHEINDVRTADIAYHLGFRDVNGHNWEGKPPIATTHRPPYAAWLLDHGASLTEPILKPKDPRDLVAAHLVSYMTPVYDEFIKEVCKVLNSGASLQTSDGCSCKCTPEGCYPLTFFLSDFLEHKPSRLADPLALLERTKIDLTTSSWVAVHYIRFSTFEALEMVHTCCRQDPYPRSNDLYEQDDEEFDNKCDGLVDEKTFEALVGELEDAYRASSETFRGFMEGHWQQRIDVVLEEIDSRVLTEQEKRDAEEIGVVWKPVVPKTSTTSFFPHYPDRDLQYWMSMMDEIMPELGKWQTLGR</sequence>
<evidence type="ECO:0000313" key="2">
    <source>
        <dbReference type="EMBL" id="KAJ9149793.1"/>
    </source>
</evidence>
<gene>
    <name evidence="2" type="ORF">NKR23_g4090</name>
</gene>
<keyword evidence="3" id="KW-1185">Reference proteome</keyword>
<name>A0AA38VVS1_9PEZI</name>
<evidence type="ECO:0000313" key="3">
    <source>
        <dbReference type="Proteomes" id="UP001174694"/>
    </source>
</evidence>
<keyword evidence="1" id="KW-0175">Coiled coil</keyword>
<dbReference type="Gene3D" id="1.25.40.20">
    <property type="entry name" value="Ankyrin repeat-containing domain"/>
    <property type="match status" value="1"/>
</dbReference>
<evidence type="ECO:0000256" key="1">
    <source>
        <dbReference type="SAM" id="Coils"/>
    </source>
</evidence>
<reference evidence="2" key="1">
    <citation type="submission" date="2022-07" db="EMBL/GenBank/DDBJ databases">
        <title>Fungi with potential for degradation of polypropylene.</title>
        <authorList>
            <person name="Gostincar C."/>
        </authorList>
    </citation>
    <scope>NUCLEOTIDE SEQUENCE</scope>
    <source>
        <strain evidence="2">EXF-13308</strain>
    </source>
</reference>
<accession>A0AA38VVS1</accession>
<feature type="coiled-coil region" evidence="1">
    <location>
        <begin position="38"/>
        <end position="65"/>
    </location>
</feature>
<dbReference type="SUPFAM" id="SSF48403">
    <property type="entry name" value="Ankyrin repeat"/>
    <property type="match status" value="1"/>
</dbReference>
<organism evidence="2 3">
    <name type="scientific">Pleurostoma richardsiae</name>
    <dbReference type="NCBI Taxonomy" id="41990"/>
    <lineage>
        <taxon>Eukaryota</taxon>
        <taxon>Fungi</taxon>
        <taxon>Dikarya</taxon>
        <taxon>Ascomycota</taxon>
        <taxon>Pezizomycotina</taxon>
        <taxon>Sordariomycetes</taxon>
        <taxon>Sordariomycetidae</taxon>
        <taxon>Calosphaeriales</taxon>
        <taxon>Pleurostomataceae</taxon>
        <taxon>Pleurostoma</taxon>
    </lineage>
</organism>